<evidence type="ECO:0000256" key="1">
    <source>
        <dbReference type="SAM" id="MobiDB-lite"/>
    </source>
</evidence>
<evidence type="ECO:0000313" key="3">
    <source>
        <dbReference type="Proteomes" id="UP000054561"/>
    </source>
</evidence>
<dbReference type="AlphaFoldDB" id="A0A0D9QP04"/>
<dbReference type="EMBL" id="KQ001674">
    <property type="protein sequence ID" value="KJP87441.1"/>
    <property type="molecule type" value="Genomic_DNA"/>
</dbReference>
<feature type="compositionally biased region" description="Polar residues" evidence="1">
    <location>
        <begin position="916"/>
        <end position="926"/>
    </location>
</feature>
<dbReference type="OrthoDB" id="372169at2759"/>
<feature type="region of interest" description="Disordered" evidence="1">
    <location>
        <begin position="781"/>
        <end position="865"/>
    </location>
</feature>
<dbReference type="GeneID" id="24268187"/>
<dbReference type="RefSeq" id="XP_012335919.1">
    <property type="nucleotide sequence ID" value="XM_012480496.1"/>
</dbReference>
<dbReference type="VEuPathDB" id="PlasmoDB:AK88_02873"/>
<keyword evidence="3" id="KW-1185">Reference proteome</keyword>
<feature type="compositionally biased region" description="Basic residues" evidence="1">
    <location>
        <begin position="792"/>
        <end position="802"/>
    </location>
</feature>
<feature type="compositionally biased region" description="Polar residues" evidence="1">
    <location>
        <begin position="891"/>
        <end position="901"/>
    </location>
</feature>
<name>A0A0D9QP04_PLAFR</name>
<feature type="region of interest" description="Disordered" evidence="1">
    <location>
        <begin position="890"/>
        <end position="926"/>
    </location>
</feature>
<gene>
    <name evidence="2" type="ORF">AK88_02873</name>
</gene>
<feature type="compositionally biased region" description="Polar residues" evidence="1">
    <location>
        <begin position="804"/>
        <end position="822"/>
    </location>
</feature>
<feature type="region of interest" description="Disordered" evidence="1">
    <location>
        <begin position="648"/>
        <end position="677"/>
    </location>
</feature>
<dbReference type="Proteomes" id="UP000054561">
    <property type="component" value="Unassembled WGS sequence"/>
</dbReference>
<evidence type="ECO:0000313" key="2">
    <source>
        <dbReference type="EMBL" id="KJP87441.1"/>
    </source>
</evidence>
<sequence length="926" mass="106308">MHYNDEKTNFWVSQILDTALKELSKLNKPFKYVEGPQKKHMKNVKRQTCSFSQLHMETNALDRAKMDELYQHLKMMDYVIICFTNKYRLVHNYVKGVANIFAVTVNQYHKLIQKIISLYKERLYNSVHANLVQLKQDVERQQAHDKNLTEIKENLKRAIKLTKTSEVCAAVEVGEKTQIQMDTTLKIDPPYDTAALYKLRHYRNAFLKRYSTITKNGNYLNANEQRKRFLQKLKSSAKVTQGGRDQPHGIFKDEYKNLIRILCENYIFKESQQLKEVLIVNKFLYKAKGIVNDVPHFLCRIIEEFESTECVAQANMYLFVLLALNKWLKKIVGECERFISLNKTKGYKKKTDSVEIHKRMSDYMNDILQRGAEQTMVFGEDKALFPYPPNIKFDVNTSFLTYFFLYMNKNLFNFVEGFYSPSTRKMPGQSNKKKRVKLIKCHSAAKESSLYMSSDMYSYQLHNEHDDDYGEGHTEEKKKEHHHLSNLTFRVNREDMYPNIFLICNYLLREETKKIINSIYHIQRTSFDLLLCYDSSVLIQLIICLLSNLKGLFASDTSHTSPSTPTVPIATTAPADGAEEEEAYYDDLRKCISETKINYVASNSYVKCVGHIRLMLLNVLKIVHTMTKERDRSYVCTFWDKTHVLMGGENQPDGEEPLACGEGRTSGADQTGDDSYTQQRDQLIPIRHQCTEKNCYFFREEKRPDDTNDGLTQRREEHTNRAIQKRILCYDFYKFVRDHVKAVKVLMENRSNREEYTGILLKRNNRYNIDGGVGGCTRYGGGAKGTNSTPLRGRHPAVRKPSQRVATTTGISNTPVHLNPTDSKAFPRVANKPDPKGKPGLRGPPKVASKKGTQSSVKGSAASATTHAHVAKMSAANMSVAKMDVAKMGQGLSSTRLSPQDTRNKTKHPTKWVLNSGKTNAAVSKQ</sequence>
<protein>
    <submittedName>
        <fullName evidence="2">Uncharacterized protein</fullName>
    </submittedName>
</protein>
<feature type="compositionally biased region" description="Polar residues" evidence="1">
    <location>
        <begin position="667"/>
        <end position="677"/>
    </location>
</feature>
<proteinExistence type="predicted"/>
<dbReference type="OMA" id="CYFFREE"/>
<reference evidence="2 3" key="1">
    <citation type="submission" date="2014-03" db="EMBL/GenBank/DDBJ databases">
        <title>The Genome Sequence of Plasmodium fragile nilgiri.</title>
        <authorList>
            <consortium name="The Broad Institute Genomics Platform"/>
            <consortium name="The Broad Institute Genome Sequencing Center for Infectious Disease"/>
            <person name="Neafsey D."/>
            <person name="Duraisingh M."/>
            <person name="Young S.K."/>
            <person name="Zeng Q."/>
            <person name="Gargeya S."/>
            <person name="Abouelleil A."/>
            <person name="Alvarado L."/>
            <person name="Chapman S.B."/>
            <person name="Gainer-Dewar J."/>
            <person name="Goldberg J."/>
            <person name="Griggs A."/>
            <person name="Gujja S."/>
            <person name="Hansen M."/>
            <person name="Howarth C."/>
            <person name="Imamovic A."/>
            <person name="Larimer J."/>
            <person name="Pearson M."/>
            <person name="Poon T.W."/>
            <person name="Priest M."/>
            <person name="Roberts A."/>
            <person name="Saif S."/>
            <person name="Shea T."/>
            <person name="Sykes S."/>
            <person name="Wortman J."/>
            <person name="Nusbaum C."/>
            <person name="Birren B."/>
        </authorList>
    </citation>
    <scope>NUCLEOTIDE SEQUENCE [LARGE SCALE GENOMIC DNA]</scope>
    <source>
        <strain evidence="3">nilgiri</strain>
    </source>
</reference>
<accession>A0A0D9QP04</accession>
<organism evidence="2 3">
    <name type="scientific">Plasmodium fragile</name>
    <dbReference type="NCBI Taxonomy" id="5857"/>
    <lineage>
        <taxon>Eukaryota</taxon>
        <taxon>Sar</taxon>
        <taxon>Alveolata</taxon>
        <taxon>Apicomplexa</taxon>
        <taxon>Aconoidasida</taxon>
        <taxon>Haemosporida</taxon>
        <taxon>Plasmodiidae</taxon>
        <taxon>Plasmodium</taxon>
        <taxon>Plasmodium (Plasmodium)</taxon>
    </lineage>
</organism>